<organism evidence="2 4">
    <name type="scientific">Orrella dioscoreae</name>
    <dbReference type="NCBI Taxonomy" id="1851544"/>
    <lineage>
        <taxon>Bacteria</taxon>
        <taxon>Pseudomonadati</taxon>
        <taxon>Pseudomonadota</taxon>
        <taxon>Betaproteobacteria</taxon>
        <taxon>Burkholderiales</taxon>
        <taxon>Alcaligenaceae</taxon>
        <taxon>Orrella</taxon>
    </lineage>
</organism>
<dbReference type="STRING" id="1851544.ODI_02560"/>
<dbReference type="Proteomes" id="UP000078558">
    <property type="component" value="Chromosome I"/>
</dbReference>
<gene>
    <name evidence="2" type="ORF">ODI_02560</name>
    <name evidence="3" type="ORF">ODI_R1109</name>
</gene>
<evidence type="ECO:0000313" key="3">
    <source>
        <dbReference type="EMBL" id="SOE47898.1"/>
    </source>
</evidence>
<sequence length="64" mass="6970">MREQPQLVKQFRHDSTDTQQAGHAVPCMAGDTRRDTVDTLIPSFAAVAARLRASGGNGVCRDEE</sequence>
<protein>
    <submittedName>
        <fullName evidence="2">Uncharacterized protein</fullName>
    </submittedName>
</protein>
<reference evidence="2 4" key="1">
    <citation type="submission" date="2016-06" db="EMBL/GenBank/DDBJ databases">
        <authorList>
            <person name="Kjaerup R.B."/>
            <person name="Dalgaard T.S."/>
            <person name="Juul-Madsen H.R."/>
        </authorList>
    </citation>
    <scope>NUCLEOTIDE SEQUENCE [LARGE SCALE GENOMIC DNA]</scope>
    <source>
        <strain evidence="2">Orrdi1</strain>
    </source>
</reference>
<dbReference type="AlphaFoldDB" id="A0A1C3JYU0"/>
<dbReference type="OrthoDB" id="9796589at2"/>
<keyword evidence="4" id="KW-1185">Reference proteome</keyword>
<dbReference type="EMBL" id="LT907988">
    <property type="protein sequence ID" value="SOE47898.1"/>
    <property type="molecule type" value="Genomic_DNA"/>
</dbReference>
<evidence type="ECO:0000256" key="1">
    <source>
        <dbReference type="SAM" id="MobiDB-lite"/>
    </source>
</evidence>
<name>A0A1C3JYU0_9BURK</name>
<evidence type="ECO:0000313" key="4">
    <source>
        <dbReference type="Proteomes" id="UP000078558"/>
    </source>
</evidence>
<accession>A0A1C3JYU0</accession>
<reference evidence="3 4" key="2">
    <citation type="submission" date="2017-08" db="EMBL/GenBank/DDBJ databases">
        <authorList>
            <person name="de Groot N.N."/>
        </authorList>
    </citation>
    <scope>NUCLEOTIDE SEQUENCE [LARGE SCALE GENOMIC DNA]</scope>
    <source>
        <strain evidence="3">Orrdi1</strain>
    </source>
</reference>
<dbReference type="EMBL" id="FLRC01000008">
    <property type="protein sequence ID" value="SBT24400.1"/>
    <property type="molecule type" value="Genomic_DNA"/>
</dbReference>
<dbReference type="KEGG" id="odi:ODI_R1109"/>
<evidence type="ECO:0000313" key="2">
    <source>
        <dbReference type="EMBL" id="SBT24400.1"/>
    </source>
</evidence>
<proteinExistence type="predicted"/>
<dbReference type="RefSeq" id="WP_067750505.1">
    <property type="nucleotide sequence ID" value="NZ_LT907988.1"/>
</dbReference>
<feature type="region of interest" description="Disordered" evidence="1">
    <location>
        <begin position="1"/>
        <end position="22"/>
    </location>
</feature>